<dbReference type="Proteomes" id="UP000736384">
    <property type="component" value="Unassembled WGS sequence"/>
</dbReference>
<protein>
    <submittedName>
        <fullName evidence="2">Uncharacterized protein</fullName>
    </submittedName>
</protein>
<organism evidence="2 3">
    <name type="scientific">Azotobacter chroococcum</name>
    <dbReference type="NCBI Taxonomy" id="353"/>
    <lineage>
        <taxon>Bacteria</taxon>
        <taxon>Pseudomonadati</taxon>
        <taxon>Pseudomonadota</taxon>
        <taxon>Gammaproteobacteria</taxon>
        <taxon>Pseudomonadales</taxon>
        <taxon>Pseudomonadaceae</taxon>
        <taxon>Azotobacter</taxon>
    </lineage>
</organism>
<keyword evidence="1" id="KW-1133">Transmembrane helix</keyword>
<accession>A0AA43Z6C9</accession>
<dbReference type="AlphaFoldDB" id="A0AA43Z6C9"/>
<feature type="transmembrane region" description="Helical" evidence="1">
    <location>
        <begin position="134"/>
        <end position="151"/>
    </location>
</feature>
<keyword evidence="1" id="KW-0472">Membrane</keyword>
<feature type="transmembrane region" description="Helical" evidence="1">
    <location>
        <begin position="248"/>
        <end position="271"/>
    </location>
</feature>
<reference evidence="2" key="1">
    <citation type="submission" date="2020-03" db="EMBL/GenBank/DDBJ databases">
        <title>Genome assembly of Azotobacter chroococcum W5.</title>
        <authorList>
            <person name="Kannepalli A."/>
        </authorList>
    </citation>
    <scope>NUCLEOTIDE SEQUENCE</scope>
    <source>
        <strain evidence="2">W5</strain>
    </source>
</reference>
<feature type="transmembrane region" description="Helical" evidence="1">
    <location>
        <begin position="110"/>
        <end position="128"/>
    </location>
</feature>
<dbReference type="EMBL" id="JAAPAP010000005">
    <property type="protein sequence ID" value="NHN77247.1"/>
    <property type="molecule type" value="Genomic_DNA"/>
</dbReference>
<feature type="transmembrane region" description="Helical" evidence="1">
    <location>
        <begin position="336"/>
        <end position="357"/>
    </location>
</feature>
<feature type="transmembrane region" description="Helical" evidence="1">
    <location>
        <begin position="369"/>
        <end position="388"/>
    </location>
</feature>
<evidence type="ECO:0000256" key="1">
    <source>
        <dbReference type="SAM" id="Phobius"/>
    </source>
</evidence>
<feature type="transmembrane region" description="Helical" evidence="1">
    <location>
        <begin position="310"/>
        <end position="330"/>
    </location>
</feature>
<dbReference type="RefSeq" id="WP_165892290.1">
    <property type="nucleotide sequence ID" value="NZ_JAAPAP010000005.1"/>
</dbReference>
<keyword evidence="1" id="KW-0812">Transmembrane</keyword>
<gene>
    <name evidence="2" type="ORF">HA520_08075</name>
</gene>
<comment type="caution">
    <text evidence="2">The sequence shown here is derived from an EMBL/GenBank/DDBJ whole genome shotgun (WGS) entry which is preliminary data.</text>
</comment>
<proteinExistence type="predicted"/>
<feature type="transmembrane region" description="Helical" evidence="1">
    <location>
        <begin position="83"/>
        <end position="103"/>
    </location>
</feature>
<feature type="transmembrane region" description="Helical" evidence="1">
    <location>
        <begin position="158"/>
        <end position="189"/>
    </location>
</feature>
<feature type="transmembrane region" description="Helical" evidence="1">
    <location>
        <begin position="201"/>
        <end position="219"/>
    </location>
</feature>
<evidence type="ECO:0000313" key="2">
    <source>
        <dbReference type="EMBL" id="NHN77247.1"/>
    </source>
</evidence>
<name>A0AA43Z6C9_9GAMM</name>
<evidence type="ECO:0000313" key="3">
    <source>
        <dbReference type="Proteomes" id="UP000736384"/>
    </source>
</evidence>
<sequence length="639" mass="71840">MNSYMYFANKCITALILAILFYGFSYLLGRSVWLDEAALIKSIFHIESILDFFGPLPYYNQAQPGIVSVLMWISSSFSKEVEFMRFSILFFSIAIASPILIVFEKHRAGNTIFIASISCFFFQVGYFLTEIKHYAFEISAVFFTIYLMHSYRSHKNIYILPIIAIASFLGFSTIIPCAIIMAMIAVSAITDKSFFASPKKNSITALLSGIIILISFANMKAISSQQINGFPEVYESKGIIADAEIFKILLLQVYGIGLLIISACCNAIALFAKRDSFLFYLNIFFLLTISTVFAGKILGFYPITSARHIVWLIPISATINALTVIYTLSLTRHLKLIGVFVFSFIIYEFAGVSYEILKQRKVEETDNNGLYGYIAGMPPSLFAVYHVSKYSAEAYLDIDERIKKHRFECIEYADFRKCMSDKGLKDFYLIVSHQPSLTTENLVPVLKNSADNVLTAFSENGCLYNTAYSSMNTQLLKVNCGLSLQPENKYLFTSIASGSQYAVNHLNLIGETDYYRVSDGDPYIVFNLTKPVRPESIDLITFDLSCPDTPNNIPIQIFWRDEPSGFSEANSYHFVAGQGHVSVNTADIRGWIHSDAITEIRIDLGYPIACQSVSIKNLKLGINKTLRSIASIEDLSRNR</sequence>
<feature type="transmembrane region" description="Helical" evidence="1">
    <location>
        <begin position="12"/>
        <end position="29"/>
    </location>
</feature>
<feature type="transmembrane region" description="Helical" evidence="1">
    <location>
        <begin position="277"/>
        <end position="298"/>
    </location>
</feature>